<dbReference type="PANTHER" id="PTHR43711">
    <property type="entry name" value="TWO-COMPONENT HISTIDINE KINASE"/>
    <property type="match status" value="1"/>
</dbReference>
<evidence type="ECO:0000313" key="11">
    <source>
        <dbReference type="Proteomes" id="UP001596445"/>
    </source>
</evidence>
<evidence type="ECO:0000313" key="10">
    <source>
        <dbReference type="EMBL" id="MFC7058742.1"/>
    </source>
</evidence>
<sequence>MANNLHQKLVEESADMATIIDADGQIAYVSPSIQDTLGYDPEEIVGDVGYEHQHPDDRETVATAIEHIEANPDDTQVIETRFRHADGSWRWVEATLQNRFDDETIDGILVNSRDITDQKRRAREHQQLASEYTTLLSTVEDGIFFLSVESTDGGYEFRFERLNEAYEEQTGLTTEDMKGKTPTEVFGEEVGAELDANYRRCARDRKPITYEEEVPVETDARFWQTNLAPVVTDGEVTRIIGITRNITERVRQERQLQRKNDQLEEFASVISHDLRNPLNVAQARSTLLAEECESDHLDPIVRSLDRMEELISDTLTLARQGQVVADPESIPLVDLVGSCWKNVSTEAATIDIADNIAIKGDRSRLQHVFENLFRNAVEHGGKDVTVTVGTTDGHCLYVEDTGPGIPEAERQEVFEPGATSADNGTGFGLTIVRRIAEAHGWDVAIVEGSAGGTRFEFTGVDIESR</sequence>
<dbReference type="InterPro" id="IPR035965">
    <property type="entry name" value="PAS-like_dom_sf"/>
</dbReference>
<gene>
    <name evidence="10" type="ORF">ACFQQG_11830</name>
</gene>
<dbReference type="Pfam" id="PF02518">
    <property type="entry name" value="HATPase_c"/>
    <property type="match status" value="1"/>
</dbReference>
<keyword evidence="4" id="KW-0808">Transferase</keyword>
<evidence type="ECO:0000256" key="1">
    <source>
        <dbReference type="ARBA" id="ARBA00000085"/>
    </source>
</evidence>
<dbReference type="Gene3D" id="3.30.450.20">
    <property type="entry name" value="PAS domain"/>
    <property type="match status" value="2"/>
</dbReference>
<dbReference type="CDD" id="cd00082">
    <property type="entry name" value="HisKA"/>
    <property type="match status" value="1"/>
</dbReference>
<dbReference type="AlphaFoldDB" id="A0ABD5W429"/>
<accession>A0ABD5W429</accession>
<dbReference type="GO" id="GO:0000160">
    <property type="term" value="P:phosphorelay signal transduction system"/>
    <property type="evidence" value="ECO:0007669"/>
    <property type="project" value="UniProtKB-KW"/>
</dbReference>
<protein>
    <recommendedName>
        <fullName evidence="2">histidine kinase</fullName>
        <ecNumber evidence="2">2.7.13.3</ecNumber>
    </recommendedName>
</protein>
<dbReference type="InterPro" id="IPR004358">
    <property type="entry name" value="Sig_transdc_His_kin-like_C"/>
</dbReference>
<dbReference type="PRINTS" id="PR00344">
    <property type="entry name" value="BCTRLSENSOR"/>
</dbReference>
<dbReference type="CDD" id="cd00130">
    <property type="entry name" value="PAS"/>
    <property type="match status" value="2"/>
</dbReference>
<dbReference type="PROSITE" id="PS50113">
    <property type="entry name" value="PAC"/>
    <property type="match status" value="1"/>
</dbReference>
<evidence type="ECO:0000259" key="8">
    <source>
        <dbReference type="PROSITE" id="PS50112"/>
    </source>
</evidence>
<dbReference type="InterPro" id="IPR036097">
    <property type="entry name" value="HisK_dim/P_sf"/>
</dbReference>
<dbReference type="EC" id="2.7.13.3" evidence="2"/>
<dbReference type="InterPro" id="IPR000700">
    <property type="entry name" value="PAS-assoc_C"/>
</dbReference>
<evidence type="ECO:0000259" key="9">
    <source>
        <dbReference type="PROSITE" id="PS50113"/>
    </source>
</evidence>
<dbReference type="SMART" id="SM00388">
    <property type="entry name" value="HisKA"/>
    <property type="match status" value="1"/>
</dbReference>
<dbReference type="InterPro" id="IPR013655">
    <property type="entry name" value="PAS_fold_3"/>
</dbReference>
<dbReference type="Proteomes" id="UP001596445">
    <property type="component" value="Unassembled WGS sequence"/>
</dbReference>
<evidence type="ECO:0000256" key="2">
    <source>
        <dbReference type="ARBA" id="ARBA00012438"/>
    </source>
</evidence>
<dbReference type="SUPFAM" id="SSF55785">
    <property type="entry name" value="PYP-like sensor domain (PAS domain)"/>
    <property type="match status" value="2"/>
</dbReference>
<dbReference type="PANTHER" id="PTHR43711:SF1">
    <property type="entry name" value="HISTIDINE KINASE 1"/>
    <property type="match status" value="1"/>
</dbReference>
<keyword evidence="3" id="KW-0597">Phosphoprotein</keyword>
<dbReference type="InterPro" id="IPR003594">
    <property type="entry name" value="HATPase_dom"/>
</dbReference>
<dbReference type="InterPro" id="IPR036890">
    <property type="entry name" value="HATPase_C_sf"/>
</dbReference>
<dbReference type="InterPro" id="IPR013656">
    <property type="entry name" value="PAS_4"/>
</dbReference>
<evidence type="ECO:0000256" key="4">
    <source>
        <dbReference type="ARBA" id="ARBA00022679"/>
    </source>
</evidence>
<dbReference type="GeneID" id="76630772"/>
<dbReference type="InterPro" id="IPR000014">
    <property type="entry name" value="PAS"/>
</dbReference>
<feature type="domain" description="PAC" evidence="9">
    <location>
        <begin position="76"/>
        <end position="127"/>
    </location>
</feature>
<dbReference type="SUPFAM" id="SSF47384">
    <property type="entry name" value="Homodimeric domain of signal transducing histidine kinase"/>
    <property type="match status" value="1"/>
</dbReference>
<dbReference type="SUPFAM" id="SSF55874">
    <property type="entry name" value="ATPase domain of HSP90 chaperone/DNA topoisomerase II/histidine kinase"/>
    <property type="match status" value="1"/>
</dbReference>
<dbReference type="EMBL" id="JBHSZI010000001">
    <property type="protein sequence ID" value="MFC7058742.1"/>
    <property type="molecule type" value="Genomic_DNA"/>
</dbReference>
<evidence type="ECO:0000259" key="7">
    <source>
        <dbReference type="PROSITE" id="PS50109"/>
    </source>
</evidence>
<comment type="catalytic activity">
    <reaction evidence="1">
        <text>ATP + protein L-histidine = ADP + protein N-phospho-L-histidine.</text>
        <dbReference type="EC" id="2.7.13.3"/>
    </reaction>
</comment>
<dbReference type="InterPro" id="IPR005467">
    <property type="entry name" value="His_kinase_dom"/>
</dbReference>
<feature type="domain" description="PAS" evidence="8">
    <location>
        <begin position="128"/>
        <end position="205"/>
    </location>
</feature>
<dbReference type="GO" id="GO:0004673">
    <property type="term" value="F:protein histidine kinase activity"/>
    <property type="evidence" value="ECO:0007669"/>
    <property type="project" value="UniProtKB-EC"/>
</dbReference>
<dbReference type="Gene3D" id="1.10.287.130">
    <property type="match status" value="1"/>
</dbReference>
<evidence type="ECO:0000256" key="5">
    <source>
        <dbReference type="ARBA" id="ARBA00022777"/>
    </source>
</evidence>
<dbReference type="InterPro" id="IPR001610">
    <property type="entry name" value="PAC"/>
</dbReference>
<evidence type="ECO:0000256" key="6">
    <source>
        <dbReference type="ARBA" id="ARBA00023012"/>
    </source>
</evidence>
<dbReference type="InterPro" id="IPR050736">
    <property type="entry name" value="Sensor_HK_Regulatory"/>
</dbReference>
<name>A0ABD5W429_9EURY</name>
<dbReference type="NCBIfam" id="TIGR00229">
    <property type="entry name" value="sensory_box"/>
    <property type="match status" value="2"/>
</dbReference>
<dbReference type="SMART" id="SM00086">
    <property type="entry name" value="PAC"/>
    <property type="match status" value="2"/>
</dbReference>
<dbReference type="Pfam" id="PF00512">
    <property type="entry name" value="HisKA"/>
    <property type="match status" value="1"/>
</dbReference>
<organism evidence="10 11">
    <name type="scientific">Halovenus salina</name>
    <dbReference type="NCBI Taxonomy" id="1510225"/>
    <lineage>
        <taxon>Archaea</taxon>
        <taxon>Methanobacteriati</taxon>
        <taxon>Methanobacteriota</taxon>
        <taxon>Stenosarchaea group</taxon>
        <taxon>Halobacteria</taxon>
        <taxon>Halobacteriales</taxon>
        <taxon>Haloarculaceae</taxon>
        <taxon>Halovenus</taxon>
    </lineage>
</organism>
<dbReference type="PROSITE" id="PS50112">
    <property type="entry name" value="PAS"/>
    <property type="match status" value="2"/>
</dbReference>
<evidence type="ECO:0000256" key="3">
    <source>
        <dbReference type="ARBA" id="ARBA00022553"/>
    </source>
</evidence>
<keyword evidence="11" id="KW-1185">Reference proteome</keyword>
<dbReference type="SMART" id="SM00091">
    <property type="entry name" value="PAS"/>
    <property type="match status" value="2"/>
</dbReference>
<dbReference type="PROSITE" id="PS50109">
    <property type="entry name" value="HIS_KIN"/>
    <property type="match status" value="1"/>
</dbReference>
<keyword evidence="6" id="KW-0902">Two-component regulatory system</keyword>
<dbReference type="RefSeq" id="WP_267161468.1">
    <property type="nucleotide sequence ID" value="NZ_CP112972.1"/>
</dbReference>
<dbReference type="InterPro" id="IPR003661">
    <property type="entry name" value="HisK_dim/P_dom"/>
</dbReference>
<comment type="caution">
    <text evidence="10">The sequence shown here is derived from an EMBL/GenBank/DDBJ whole genome shotgun (WGS) entry which is preliminary data.</text>
</comment>
<dbReference type="Gene3D" id="3.30.565.10">
    <property type="entry name" value="Histidine kinase-like ATPase, C-terminal domain"/>
    <property type="match status" value="1"/>
</dbReference>
<reference evidence="10 11" key="1">
    <citation type="journal article" date="2019" name="Int. J. Syst. Evol. Microbiol.">
        <title>The Global Catalogue of Microorganisms (GCM) 10K type strain sequencing project: providing services to taxonomists for standard genome sequencing and annotation.</title>
        <authorList>
            <consortium name="The Broad Institute Genomics Platform"/>
            <consortium name="The Broad Institute Genome Sequencing Center for Infectious Disease"/>
            <person name="Wu L."/>
            <person name="Ma J."/>
        </authorList>
    </citation>
    <scope>NUCLEOTIDE SEQUENCE [LARGE SCALE GENOMIC DNA]</scope>
    <source>
        <strain evidence="10 11">JCM 30072</strain>
    </source>
</reference>
<feature type="domain" description="Histidine kinase" evidence="7">
    <location>
        <begin position="269"/>
        <end position="458"/>
    </location>
</feature>
<dbReference type="SMART" id="SM00387">
    <property type="entry name" value="HATPase_c"/>
    <property type="match status" value="1"/>
</dbReference>
<dbReference type="Pfam" id="PF08447">
    <property type="entry name" value="PAS_3"/>
    <property type="match status" value="1"/>
</dbReference>
<proteinExistence type="predicted"/>
<feature type="domain" description="PAS" evidence="8">
    <location>
        <begin position="2"/>
        <end position="72"/>
    </location>
</feature>
<dbReference type="Pfam" id="PF08448">
    <property type="entry name" value="PAS_4"/>
    <property type="match status" value="1"/>
</dbReference>
<keyword evidence="5" id="KW-0418">Kinase</keyword>